<comment type="caution">
    <text evidence="1">The sequence shown here is derived from an EMBL/GenBank/DDBJ whole genome shotgun (WGS) entry which is preliminary data.</text>
</comment>
<dbReference type="RefSeq" id="WP_246399769.1">
    <property type="nucleotide sequence ID" value="NZ_BLXX01000011.1"/>
</dbReference>
<evidence type="ECO:0000313" key="2">
    <source>
        <dbReference type="Proteomes" id="UP000556026"/>
    </source>
</evidence>
<evidence type="ECO:0000313" key="1">
    <source>
        <dbReference type="EMBL" id="GFO60998.1"/>
    </source>
</evidence>
<dbReference type="AlphaFoldDB" id="A0A6V8MLW3"/>
<evidence type="ECO:0008006" key="3">
    <source>
        <dbReference type="Google" id="ProtNLM"/>
    </source>
</evidence>
<sequence length="346" mass="39449">MKLISEETISRAYYKVKPLLSRRMQIAIRALVARQKRRLYREVWPIDSAAGSVPPQFVGWPNGKLFSVVLTHDVDTARGVARTRQLMELELEMGFRSSFNFVAHDYHLPPELRNLLVEHGFEVGVHGLEHNRSLYDSATAFAEHAKGINGYLKEWGAVGFRSPCVYHNFEWLHGLNISYDASSFDTDPFEPQSDGVKTIFPILQKGEYPAKGYVELPYTLPQDFTLYILFGERNIETWKKKLAWIAEHGGMALVNTHPDYMCFDGRPRFDEYPVGLYRDLLTHIQGEYRGEYWHLLPHEMATYWNVISGMAELKAGTDTVLPADGNLNVTVAVPPLGTSLLEKSKL</sequence>
<gene>
    <name evidence="1" type="ORF">GMST_33230</name>
</gene>
<proteinExistence type="predicted"/>
<reference evidence="2" key="1">
    <citation type="submission" date="2020-06" db="EMBL/GenBank/DDBJ databases">
        <title>Draft genomic sequence of Geomonas sp. Red330.</title>
        <authorList>
            <person name="Itoh H."/>
            <person name="Zhenxing X."/>
            <person name="Ushijima N."/>
            <person name="Masuda Y."/>
            <person name="Shiratori Y."/>
            <person name="Senoo K."/>
        </authorList>
    </citation>
    <scope>NUCLEOTIDE SEQUENCE [LARGE SCALE GENOMIC DNA]</scope>
    <source>
        <strain evidence="2">Red330</strain>
    </source>
</reference>
<accession>A0A6V8MLW3</accession>
<dbReference type="InterPro" id="IPR011330">
    <property type="entry name" value="Glyco_hydro/deAcase_b/a-brl"/>
</dbReference>
<protein>
    <recommendedName>
        <fullName evidence="3">NodB homology domain-containing protein</fullName>
    </recommendedName>
</protein>
<dbReference type="EMBL" id="BLXX01000011">
    <property type="protein sequence ID" value="GFO60998.1"/>
    <property type="molecule type" value="Genomic_DNA"/>
</dbReference>
<dbReference type="GO" id="GO:0005975">
    <property type="term" value="P:carbohydrate metabolic process"/>
    <property type="evidence" value="ECO:0007669"/>
    <property type="project" value="InterPro"/>
</dbReference>
<keyword evidence="2" id="KW-1185">Reference proteome</keyword>
<dbReference type="Proteomes" id="UP000556026">
    <property type="component" value="Unassembled WGS sequence"/>
</dbReference>
<name>A0A6V8MLW3_9BACT</name>
<dbReference type="Gene3D" id="3.20.20.370">
    <property type="entry name" value="Glycoside hydrolase/deacetylase"/>
    <property type="match status" value="1"/>
</dbReference>
<dbReference type="SUPFAM" id="SSF88713">
    <property type="entry name" value="Glycoside hydrolase/deacetylase"/>
    <property type="match status" value="1"/>
</dbReference>
<organism evidence="1 2">
    <name type="scientific">Geomonas silvestris</name>
    <dbReference type="NCBI Taxonomy" id="2740184"/>
    <lineage>
        <taxon>Bacteria</taxon>
        <taxon>Pseudomonadati</taxon>
        <taxon>Thermodesulfobacteriota</taxon>
        <taxon>Desulfuromonadia</taxon>
        <taxon>Geobacterales</taxon>
        <taxon>Geobacteraceae</taxon>
        <taxon>Geomonas</taxon>
    </lineage>
</organism>